<keyword evidence="9 12" id="KW-0446">Lipid-binding</keyword>
<sequence>MVRIGLALLFTLVWASLALAAEPAAGSAGMGGFFAAAVTAAGFGMGIAAFGTGIGQGIAVQKSVEGIARNPEASGKITVTMLIGLAMIESLAIYALVVALIILYAYPMTKPIAAALGLKI</sequence>
<feature type="domain" description="V-ATPase proteolipid subunit C-like" evidence="14">
    <location>
        <begin position="40"/>
        <end position="102"/>
    </location>
</feature>
<keyword evidence="4 12" id="KW-0138">CF(0)</keyword>
<feature type="site" description="Reversibly protonated during proton transport" evidence="12">
    <location>
        <position position="89"/>
    </location>
</feature>
<dbReference type="Gene3D" id="1.20.120.610">
    <property type="entry name" value="lithium bound rotor ring of v- atpase"/>
    <property type="match status" value="1"/>
</dbReference>
<dbReference type="CDD" id="cd18121">
    <property type="entry name" value="ATP-synt_Fo_c"/>
    <property type="match status" value="1"/>
</dbReference>
<evidence type="ECO:0000256" key="8">
    <source>
        <dbReference type="ARBA" id="ARBA00023065"/>
    </source>
</evidence>
<protein>
    <recommendedName>
        <fullName evidence="12">ATP synthase subunit c</fullName>
    </recommendedName>
    <alternativeName>
        <fullName evidence="12">ATP synthase F(0) sector subunit c</fullName>
    </alternativeName>
    <alternativeName>
        <fullName evidence="12">F-type ATPase subunit c</fullName>
        <shortName evidence="12">F-ATPase subunit c</shortName>
    </alternativeName>
    <alternativeName>
        <fullName evidence="12">Lipid-binding protein</fullName>
    </alternativeName>
</protein>
<evidence type="ECO:0000256" key="9">
    <source>
        <dbReference type="ARBA" id="ARBA00023121"/>
    </source>
</evidence>
<keyword evidence="12" id="KW-1003">Cell membrane</keyword>
<proteinExistence type="inferred from homology"/>
<evidence type="ECO:0000256" key="12">
    <source>
        <dbReference type="HAMAP-Rule" id="MF_01396"/>
    </source>
</evidence>
<dbReference type="AlphaFoldDB" id="A0A7C3Z1J6"/>
<dbReference type="InterPro" id="IPR000454">
    <property type="entry name" value="ATP_synth_F0_csu"/>
</dbReference>
<name>A0A7C3Z1J6_9BACT</name>
<gene>
    <name evidence="12 15" type="primary">atpE</name>
    <name evidence="15" type="ORF">ENW96_05575</name>
</gene>
<evidence type="ECO:0000256" key="1">
    <source>
        <dbReference type="ARBA" id="ARBA00004141"/>
    </source>
</evidence>
<feature type="transmembrane region" description="Helical" evidence="12">
    <location>
        <begin position="81"/>
        <end position="106"/>
    </location>
</feature>
<feature type="chain" id="PRO_5027590296" description="ATP synthase subunit c" evidence="13">
    <location>
        <begin position="21"/>
        <end position="120"/>
    </location>
</feature>
<evidence type="ECO:0000313" key="15">
    <source>
        <dbReference type="EMBL" id="HGF33845.1"/>
    </source>
</evidence>
<dbReference type="HAMAP" id="MF_01396">
    <property type="entry name" value="ATP_synth_c_bact"/>
    <property type="match status" value="1"/>
</dbReference>
<dbReference type="SUPFAM" id="SSF81333">
    <property type="entry name" value="F1F0 ATP synthase subunit C"/>
    <property type="match status" value="1"/>
</dbReference>
<evidence type="ECO:0000256" key="4">
    <source>
        <dbReference type="ARBA" id="ARBA00022547"/>
    </source>
</evidence>
<keyword evidence="5 12" id="KW-0812">Transmembrane</keyword>
<evidence type="ECO:0000256" key="5">
    <source>
        <dbReference type="ARBA" id="ARBA00022692"/>
    </source>
</evidence>
<dbReference type="PANTHER" id="PTHR10031:SF0">
    <property type="entry name" value="ATPASE PROTEIN 9"/>
    <property type="match status" value="1"/>
</dbReference>
<accession>A0A7C3Z1J6</accession>
<dbReference type="GO" id="GO:0045259">
    <property type="term" value="C:proton-transporting ATP synthase complex"/>
    <property type="evidence" value="ECO:0007669"/>
    <property type="project" value="UniProtKB-KW"/>
</dbReference>
<keyword evidence="10 12" id="KW-0472">Membrane</keyword>
<comment type="similarity">
    <text evidence="2 12">Belongs to the ATPase C chain family.</text>
</comment>
<evidence type="ECO:0000256" key="7">
    <source>
        <dbReference type="ARBA" id="ARBA00022989"/>
    </source>
</evidence>
<evidence type="ECO:0000256" key="2">
    <source>
        <dbReference type="ARBA" id="ARBA00006704"/>
    </source>
</evidence>
<comment type="subcellular location">
    <subcellularLocation>
        <location evidence="12">Cell membrane</location>
        <topology evidence="12">Multi-pass membrane protein</topology>
    </subcellularLocation>
    <subcellularLocation>
        <location evidence="1">Membrane</location>
        <topology evidence="1">Multi-pass membrane protein</topology>
    </subcellularLocation>
</comment>
<comment type="caution">
    <text evidence="15">The sequence shown here is derived from an EMBL/GenBank/DDBJ whole genome shotgun (WGS) entry which is preliminary data.</text>
</comment>
<keyword evidence="11 12" id="KW-0066">ATP synthesis</keyword>
<evidence type="ECO:0000256" key="6">
    <source>
        <dbReference type="ARBA" id="ARBA00022781"/>
    </source>
</evidence>
<dbReference type="PANTHER" id="PTHR10031">
    <property type="entry name" value="ATP SYNTHASE LIPID-BINDING PROTEIN, MITOCHONDRIAL"/>
    <property type="match status" value="1"/>
</dbReference>
<dbReference type="PROSITE" id="PS00605">
    <property type="entry name" value="ATPASE_C"/>
    <property type="match status" value="1"/>
</dbReference>
<dbReference type="Pfam" id="PF00137">
    <property type="entry name" value="ATP-synt_C"/>
    <property type="match status" value="1"/>
</dbReference>
<dbReference type="GO" id="GO:0046933">
    <property type="term" value="F:proton-transporting ATP synthase activity, rotational mechanism"/>
    <property type="evidence" value="ECO:0007669"/>
    <property type="project" value="UniProtKB-UniRule"/>
</dbReference>
<keyword evidence="8 12" id="KW-0406">Ion transport</keyword>
<dbReference type="GO" id="GO:0008289">
    <property type="term" value="F:lipid binding"/>
    <property type="evidence" value="ECO:0007669"/>
    <property type="project" value="UniProtKB-KW"/>
</dbReference>
<comment type="function">
    <text evidence="12">Key component of the F(0) channel; it plays a direct role in translocation across the membrane. A homomeric c-ring of between 10-14 subunits forms the central stalk rotor element with the F(1) delta and epsilon subunits.</text>
</comment>
<evidence type="ECO:0000256" key="11">
    <source>
        <dbReference type="ARBA" id="ARBA00023310"/>
    </source>
</evidence>
<dbReference type="GO" id="GO:0005886">
    <property type="term" value="C:plasma membrane"/>
    <property type="evidence" value="ECO:0007669"/>
    <property type="project" value="UniProtKB-SubCell"/>
</dbReference>
<feature type="transmembrane region" description="Helical" evidence="12">
    <location>
        <begin position="30"/>
        <end position="60"/>
    </location>
</feature>
<dbReference type="InterPro" id="IPR035921">
    <property type="entry name" value="F/V-ATP_Csub_sf"/>
</dbReference>
<dbReference type="GO" id="GO:0033177">
    <property type="term" value="C:proton-transporting two-sector ATPase complex, proton-transporting domain"/>
    <property type="evidence" value="ECO:0007669"/>
    <property type="project" value="InterPro"/>
</dbReference>
<keyword evidence="13" id="KW-0732">Signal</keyword>
<dbReference type="InterPro" id="IPR005953">
    <property type="entry name" value="ATP_synth_csu_bac/chlpt"/>
</dbReference>
<evidence type="ECO:0000256" key="3">
    <source>
        <dbReference type="ARBA" id="ARBA00022448"/>
    </source>
</evidence>
<evidence type="ECO:0000256" key="13">
    <source>
        <dbReference type="SAM" id="SignalP"/>
    </source>
</evidence>
<dbReference type="PRINTS" id="PR00124">
    <property type="entry name" value="ATPASEC"/>
</dbReference>
<dbReference type="InterPro" id="IPR002379">
    <property type="entry name" value="ATPase_proteolipid_c-like_dom"/>
</dbReference>
<evidence type="ECO:0000256" key="10">
    <source>
        <dbReference type="ARBA" id="ARBA00023136"/>
    </source>
</evidence>
<dbReference type="InterPro" id="IPR020537">
    <property type="entry name" value="ATP_synth_F0_csu_DDCD_BS"/>
</dbReference>
<organism evidence="15">
    <name type="scientific">Desulfobacca acetoxidans</name>
    <dbReference type="NCBI Taxonomy" id="60893"/>
    <lineage>
        <taxon>Bacteria</taxon>
        <taxon>Pseudomonadati</taxon>
        <taxon>Thermodesulfobacteriota</taxon>
        <taxon>Desulfobaccia</taxon>
        <taxon>Desulfobaccales</taxon>
        <taxon>Desulfobaccaceae</taxon>
        <taxon>Desulfobacca</taxon>
    </lineage>
</organism>
<feature type="signal peptide" evidence="13">
    <location>
        <begin position="1"/>
        <end position="20"/>
    </location>
</feature>
<reference evidence="15" key="1">
    <citation type="journal article" date="2020" name="mSystems">
        <title>Genome- and Community-Level Interaction Insights into Carbon Utilization and Element Cycling Functions of Hydrothermarchaeota in Hydrothermal Sediment.</title>
        <authorList>
            <person name="Zhou Z."/>
            <person name="Liu Y."/>
            <person name="Xu W."/>
            <person name="Pan J."/>
            <person name="Luo Z.H."/>
            <person name="Li M."/>
        </authorList>
    </citation>
    <scope>NUCLEOTIDE SEQUENCE [LARGE SCALE GENOMIC DNA]</scope>
    <source>
        <strain evidence="15">SpSt-897</strain>
    </source>
</reference>
<keyword evidence="3 12" id="KW-0813">Transport</keyword>
<dbReference type="EMBL" id="DTMF01000144">
    <property type="protein sequence ID" value="HGF33845.1"/>
    <property type="molecule type" value="Genomic_DNA"/>
</dbReference>
<comment type="function">
    <text evidence="12">F(1)F(0) ATP synthase produces ATP from ADP in the presence of a proton or sodium gradient. F-type ATPases consist of two structural domains, F(1) containing the extramembraneous catalytic core and F(0) containing the membrane proton channel, linked together by a central stalk and a peripheral stalk. During catalysis, ATP synthesis in the catalytic domain of F(1) is coupled via a rotary mechanism of the central stalk subunits to proton translocation.</text>
</comment>
<keyword evidence="7 12" id="KW-1133">Transmembrane helix</keyword>
<dbReference type="NCBIfam" id="TIGR01260">
    <property type="entry name" value="ATP_synt_c"/>
    <property type="match status" value="1"/>
</dbReference>
<evidence type="ECO:0000259" key="14">
    <source>
        <dbReference type="Pfam" id="PF00137"/>
    </source>
</evidence>
<keyword evidence="6 12" id="KW-0375">Hydrogen ion transport</keyword>